<dbReference type="Pfam" id="PF07735">
    <property type="entry name" value="FBA_2"/>
    <property type="match status" value="1"/>
</dbReference>
<dbReference type="OrthoDB" id="5907754at2759"/>
<dbReference type="PROSITE" id="PS50181">
    <property type="entry name" value="FBOX"/>
    <property type="match status" value="1"/>
</dbReference>
<dbReference type="Proteomes" id="UP000008281">
    <property type="component" value="Unassembled WGS sequence"/>
</dbReference>
<proteinExistence type="predicted"/>
<dbReference type="HOGENOM" id="CLU_028840_0_1_1"/>
<organism evidence="3">
    <name type="scientific">Caenorhabditis remanei</name>
    <name type="common">Caenorhabditis vulgaris</name>
    <dbReference type="NCBI Taxonomy" id="31234"/>
    <lineage>
        <taxon>Eukaryota</taxon>
        <taxon>Metazoa</taxon>
        <taxon>Ecdysozoa</taxon>
        <taxon>Nematoda</taxon>
        <taxon>Chromadorea</taxon>
        <taxon>Rhabditida</taxon>
        <taxon>Rhabditina</taxon>
        <taxon>Rhabditomorpha</taxon>
        <taxon>Rhabditoidea</taxon>
        <taxon>Rhabditidae</taxon>
        <taxon>Peloderinae</taxon>
        <taxon>Caenorhabditis</taxon>
    </lineage>
</organism>
<dbReference type="KEGG" id="crq:GCK72_009174"/>
<dbReference type="PANTHER" id="PTHR21503">
    <property type="entry name" value="F-BOX-CONTAINING HYPOTHETICAL PROTEIN C.ELEGANS"/>
    <property type="match status" value="1"/>
</dbReference>
<reference evidence="2" key="1">
    <citation type="submission" date="2007-07" db="EMBL/GenBank/DDBJ databases">
        <title>PCAP assembly of the Caenorhabditis remanei genome.</title>
        <authorList>
            <consortium name="The Caenorhabditis remanei Sequencing Consortium"/>
            <person name="Wilson R.K."/>
        </authorList>
    </citation>
    <scope>NUCLEOTIDE SEQUENCE [LARGE SCALE GENOMIC DNA]</scope>
    <source>
        <strain evidence="2">PB4641</strain>
    </source>
</reference>
<dbReference type="eggNOG" id="ENOG502TIJK">
    <property type="taxonomic scope" value="Eukaryota"/>
</dbReference>
<dbReference type="InParanoid" id="E3MKZ9"/>
<dbReference type="PANTHER" id="PTHR21503:SF8">
    <property type="entry name" value="F-BOX ASSOCIATED DOMAIN-CONTAINING PROTEIN-RELATED"/>
    <property type="match status" value="1"/>
</dbReference>
<protein>
    <recommendedName>
        <fullName evidence="1">F-box domain-containing protein</fullName>
    </recommendedName>
</protein>
<gene>
    <name evidence="2" type="ORF">CRE_26639</name>
</gene>
<evidence type="ECO:0000259" key="1">
    <source>
        <dbReference type="PROSITE" id="PS50181"/>
    </source>
</evidence>
<name>E3MKZ9_CAERE</name>
<dbReference type="RefSeq" id="XP_003103158.2">
    <property type="nucleotide sequence ID" value="XM_003103110.2"/>
</dbReference>
<sequence length="335" mass="39055">MTSTSSPFPLFRLPHVVLTEVFNSTTPDEIIRISLCSKRAARFIKYTSNKWKNKNSLRLFFYENEPSRIQYFDYPLLFVSKFSKNENLEHFENVKVGNAIAKMGKRNMTIYCKNTLEVINRVVEHSMECLNCEISSFAISHLTMSYEIHWVLQWMSSRNTVFTYCWLDCNQDAIEGLNNFKNIRFNSTANGSRTNNPTTSLMAIPTEYLSIFQGSWLKKTHLNYMNCTLLDLERTSFSCGDINEILKKWQRGEILSHLKCGRFGTTNQDLDQLLEGIMYQMFIEKKEYKMSESDVHPIYGGFNIDREDGVVGTVTNYSDGFHNMFALMVWPDWTN</sequence>
<evidence type="ECO:0000313" key="2">
    <source>
        <dbReference type="EMBL" id="EFP04216.1"/>
    </source>
</evidence>
<accession>E3MKZ9</accession>
<feature type="domain" description="F-box" evidence="1">
    <location>
        <begin position="7"/>
        <end position="54"/>
    </location>
</feature>
<dbReference type="Pfam" id="PF00646">
    <property type="entry name" value="F-box"/>
    <property type="match status" value="1"/>
</dbReference>
<dbReference type="GeneID" id="9818314"/>
<dbReference type="AlphaFoldDB" id="E3MKZ9"/>
<dbReference type="EMBL" id="DS268453">
    <property type="protein sequence ID" value="EFP04216.1"/>
    <property type="molecule type" value="Genomic_DNA"/>
</dbReference>
<keyword evidence="3" id="KW-1185">Reference proteome</keyword>
<dbReference type="InterPro" id="IPR012885">
    <property type="entry name" value="F-box_Sdz-33"/>
</dbReference>
<evidence type="ECO:0000313" key="3">
    <source>
        <dbReference type="Proteomes" id="UP000008281"/>
    </source>
</evidence>
<dbReference type="CTD" id="9818314"/>
<dbReference type="InterPro" id="IPR001810">
    <property type="entry name" value="F-box_dom"/>
</dbReference>